<reference evidence="3 4" key="2">
    <citation type="submission" date="2013-02" db="EMBL/GenBank/DDBJ databases">
        <title>The Genome Sequence of Plasmodium falciparum 7G8.</title>
        <authorList>
            <consortium name="The Broad Institute Genome Sequencing Platform"/>
            <consortium name="The Broad Institute Genome Sequencing Center for Infectious Disease"/>
            <person name="Neafsey D."/>
            <person name="Cheeseman I."/>
            <person name="Volkman S."/>
            <person name="Adams J."/>
            <person name="Walker B."/>
            <person name="Young S.K."/>
            <person name="Zeng Q."/>
            <person name="Gargeya S."/>
            <person name="Fitzgerald M."/>
            <person name="Haas B."/>
            <person name="Abouelleil A."/>
            <person name="Alvarado L."/>
            <person name="Arachchi H.M."/>
            <person name="Berlin A.M."/>
            <person name="Chapman S.B."/>
            <person name="Dewar J."/>
            <person name="Goldberg J."/>
            <person name="Griggs A."/>
            <person name="Gujja S."/>
            <person name="Hansen M."/>
            <person name="Howarth C."/>
            <person name="Imamovic A."/>
            <person name="Larimer J."/>
            <person name="McCowan C."/>
            <person name="Murphy C."/>
            <person name="Neiman D."/>
            <person name="Pearson M."/>
            <person name="Priest M."/>
            <person name="Roberts A."/>
            <person name="Saif S."/>
            <person name="Shea T."/>
            <person name="Sisk P."/>
            <person name="Sykes S."/>
            <person name="Wortman J."/>
            <person name="Nusbaum C."/>
            <person name="Birren B."/>
        </authorList>
    </citation>
    <scope>NUCLEOTIDE SEQUENCE [LARGE SCALE GENOMIC DNA]</scope>
    <source>
        <strain evidence="3 4">7G8</strain>
    </source>
</reference>
<dbReference type="Proteomes" id="UP000030688">
    <property type="component" value="Unassembled WGS sequence"/>
</dbReference>
<gene>
    <name evidence="3" type="ORF">PFBG_00979</name>
</gene>
<keyword evidence="2" id="KW-0812">Transmembrane</keyword>
<organism evidence="3 4">
    <name type="scientific">Plasmodium falciparum (isolate 7G8)</name>
    <dbReference type="NCBI Taxonomy" id="57266"/>
    <lineage>
        <taxon>Eukaryota</taxon>
        <taxon>Sar</taxon>
        <taxon>Alveolata</taxon>
        <taxon>Apicomplexa</taxon>
        <taxon>Aconoidasida</taxon>
        <taxon>Haemosporida</taxon>
        <taxon>Plasmodiidae</taxon>
        <taxon>Plasmodium</taxon>
        <taxon>Plasmodium (Laverania)</taxon>
    </lineage>
</organism>
<feature type="region of interest" description="Disordered" evidence="1">
    <location>
        <begin position="76"/>
        <end position="121"/>
    </location>
</feature>
<keyword evidence="2" id="KW-0472">Membrane</keyword>
<evidence type="ECO:0000256" key="2">
    <source>
        <dbReference type="SAM" id="Phobius"/>
    </source>
</evidence>
<reference evidence="4" key="1">
    <citation type="submission" date="2007-11" db="EMBL/GenBank/DDBJ databases">
        <authorList>
            <consortium name="The Broad Institute Genome Sequencing Platform"/>
            <person name="Volkman S.K."/>
            <person name="Daily J.P."/>
            <person name="Sarr O."/>
            <person name="Ndiaye D."/>
            <person name="Ndir O."/>
            <person name="Mboup S."/>
            <person name="Lukens A."/>
            <person name="Stange-Thomann N."/>
            <person name="Mauceli E."/>
            <person name="Gnerre S."/>
            <person name="Jaffe D."/>
            <person name="Zainoun J."/>
            <person name="Wiegand R.C."/>
            <person name="Birren B."/>
            <person name="Galagan J."/>
            <person name="Lander E."/>
            <person name="Wirth D.F."/>
        </authorList>
    </citation>
    <scope>NUCLEOTIDE SEQUENCE [LARGE SCALE GENOMIC DNA]</scope>
    <source>
        <strain evidence="4">7G8</strain>
    </source>
</reference>
<sequence length="156" mass="18258">MEDDKDNNITKENLNEVDIENSQLPIIEEKNLKEEGVKDEGGKVFLKGEPIHKHLYKHSYNTQVYKDEVTHMRLRNRENKNLNENNSDDNKKVNKKNGCADINMNEHTNKKEDGDDDDDDDDDDVMMMMMMVMMIVIVTMILRIIISTIMMIIIKI</sequence>
<dbReference type="EMBL" id="KE123592">
    <property type="protein sequence ID" value="EUR77403.1"/>
    <property type="molecule type" value="Genomic_DNA"/>
</dbReference>
<accession>W7FSQ6</accession>
<protein>
    <submittedName>
        <fullName evidence="3">Uncharacterized protein</fullName>
    </submittedName>
</protein>
<dbReference type="AlphaFoldDB" id="W7FSQ6"/>
<evidence type="ECO:0000313" key="3">
    <source>
        <dbReference type="EMBL" id="EUR77403.1"/>
    </source>
</evidence>
<evidence type="ECO:0000313" key="4">
    <source>
        <dbReference type="Proteomes" id="UP000030688"/>
    </source>
</evidence>
<keyword evidence="2" id="KW-1133">Transmembrane helix</keyword>
<feature type="transmembrane region" description="Helical" evidence="2">
    <location>
        <begin position="125"/>
        <end position="154"/>
    </location>
</feature>
<proteinExistence type="predicted"/>
<name>W7FSQ6_PLAF8</name>
<evidence type="ECO:0000256" key="1">
    <source>
        <dbReference type="SAM" id="MobiDB-lite"/>
    </source>
</evidence>